<evidence type="ECO:0000256" key="1">
    <source>
        <dbReference type="ARBA" id="ARBA00005254"/>
    </source>
</evidence>
<comment type="caution">
    <text evidence="2">The sequence shown here is derived from an EMBL/GenBank/DDBJ whole genome shotgun (WGS) entry which is preliminary data.</text>
</comment>
<proteinExistence type="inferred from homology"/>
<evidence type="ECO:0000313" key="2">
    <source>
        <dbReference type="EMBL" id="RLV54579.1"/>
    </source>
</evidence>
<reference evidence="2 3" key="1">
    <citation type="submission" date="2018-10" db="EMBL/GenBank/DDBJ databases">
        <title>Aeromicrobium sp. 9W16Y-2 whole genome shotgun sequence.</title>
        <authorList>
            <person name="Li F."/>
        </authorList>
    </citation>
    <scope>NUCLEOTIDE SEQUENCE [LARGE SCALE GENOMIC DNA]</scope>
    <source>
        <strain evidence="2 3">9W16Y-2</strain>
    </source>
</reference>
<dbReference type="CDD" id="cd06558">
    <property type="entry name" value="crotonase-like"/>
    <property type="match status" value="1"/>
</dbReference>
<organism evidence="2 3">
    <name type="scientific">Aeromicrobium phragmitis</name>
    <dbReference type="NCBI Taxonomy" id="2478914"/>
    <lineage>
        <taxon>Bacteria</taxon>
        <taxon>Bacillati</taxon>
        <taxon>Actinomycetota</taxon>
        <taxon>Actinomycetes</taxon>
        <taxon>Propionibacteriales</taxon>
        <taxon>Nocardioidaceae</taxon>
        <taxon>Aeromicrobium</taxon>
    </lineage>
</organism>
<dbReference type="PANTHER" id="PTHR43459">
    <property type="entry name" value="ENOYL-COA HYDRATASE"/>
    <property type="match status" value="1"/>
</dbReference>
<dbReference type="Proteomes" id="UP000282515">
    <property type="component" value="Unassembled WGS sequence"/>
</dbReference>
<dbReference type="Gene3D" id="3.90.226.20">
    <property type="match status" value="1"/>
</dbReference>
<dbReference type="Gene3D" id="3.30.300.220">
    <property type="match status" value="1"/>
</dbReference>
<dbReference type="RefSeq" id="WP_121795545.1">
    <property type="nucleotide sequence ID" value="NZ_RDBF01000017.1"/>
</dbReference>
<sequence length="249" mass="25801">MTDVLIDRQDGVLRITLNRPDRLNALDTDMVNTVAAALEDAEGVRVAVLTGEGRAFSSGAAMAKDTVNPGILAAIDRLIHAITQAPYPVVAAVNGIAAGVGCSIVVAADVSIARSSGYVLQAFVNIGLMPDGAATELLAASIGRTRAMNLMLSGEKLPADEAVAMGLLTHSVPDEEFDAFVEKTVARFAAGPTVAYAQTKAAVNTASLPTLSETLDREAAGQTLLAGTADHEEGKAAFLEKRPPHFHGK</sequence>
<protein>
    <submittedName>
        <fullName evidence="2">Enoyl-CoA hydratase</fullName>
    </submittedName>
</protein>
<name>A0A3L8PIM8_9ACTN</name>
<dbReference type="Gene3D" id="1.10.12.10">
    <property type="entry name" value="Lyase 2-enoyl-coa Hydratase, Chain A, domain 2"/>
    <property type="match status" value="1"/>
</dbReference>
<dbReference type="InterPro" id="IPR029045">
    <property type="entry name" value="ClpP/crotonase-like_dom_sf"/>
</dbReference>
<keyword evidence="3" id="KW-1185">Reference proteome</keyword>
<comment type="similarity">
    <text evidence="1">Belongs to the enoyl-CoA hydratase/isomerase family.</text>
</comment>
<dbReference type="Pfam" id="PF00378">
    <property type="entry name" value="ECH_1"/>
    <property type="match status" value="1"/>
</dbReference>
<dbReference type="OrthoDB" id="9777711at2"/>
<gene>
    <name evidence="2" type="ORF">D9V41_15755</name>
</gene>
<dbReference type="EMBL" id="RDBF01000017">
    <property type="protein sequence ID" value="RLV54579.1"/>
    <property type="molecule type" value="Genomic_DNA"/>
</dbReference>
<dbReference type="InterPro" id="IPR001753">
    <property type="entry name" value="Enoyl-CoA_hydra/iso"/>
</dbReference>
<dbReference type="SUPFAM" id="SSF52096">
    <property type="entry name" value="ClpP/crotonase"/>
    <property type="match status" value="1"/>
</dbReference>
<dbReference type="GO" id="GO:0003824">
    <property type="term" value="F:catalytic activity"/>
    <property type="evidence" value="ECO:0007669"/>
    <property type="project" value="UniProtKB-ARBA"/>
</dbReference>
<dbReference type="AlphaFoldDB" id="A0A3L8PIM8"/>
<dbReference type="InterPro" id="IPR014748">
    <property type="entry name" value="Enoyl-CoA_hydra_C"/>
</dbReference>
<accession>A0A3L8PIM8</accession>
<dbReference type="PANTHER" id="PTHR43459:SF1">
    <property type="entry name" value="EG:BACN32G11.4 PROTEIN"/>
    <property type="match status" value="1"/>
</dbReference>
<evidence type="ECO:0000313" key="3">
    <source>
        <dbReference type="Proteomes" id="UP000282515"/>
    </source>
</evidence>